<protein>
    <submittedName>
        <fullName evidence="1">Uncharacterized protein</fullName>
    </submittedName>
</protein>
<accession>A0A323V681</accession>
<dbReference type="AlphaFoldDB" id="A0A323V681"/>
<evidence type="ECO:0000313" key="2">
    <source>
        <dbReference type="Proteomes" id="UP000247602"/>
    </source>
</evidence>
<sequence length="143" mass="14854">MLEQRAVGLTVTYPSVSVTTDGSRSLAHVRLPTYNCLTAEPPADPLAAGCARSLTEYADLASPDLRVERDGDRIEVAGLFPTYTRPNGSAPAYTGRAYELTAAIAADGPAQDGRTPAAGVVRIGLDSAPTTADRGVNLLQLPG</sequence>
<reference evidence="1 2" key="1">
    <citation type="submission" date="2018-06" db="EMBL/GenBank/DDBJ databases">
        <title>Draft genome sequence of Modestobacter versicolor CP153-2.</title>
        <authorList>
            <person name="Gundlapally S.R."/>
        </authorList>
    </citation>
    <scope>NUCLEOTIDE SEQUENCE [LARGE SCALE GENOMIC DNA]</scope>
    <source>
        <strain evidence="1 2">CP153-2</strain>
    </source>
</reference>
<name>A0A323V681_9ACTN</name>
<dbReference type="EMBL" id="QKNV01000307">
    <property type="protein sequence ID" value="PZA19580.1"/>
    <property type="molecule type" value="Genomic_DNA"/>
</dbReference>
<dbReference type="Proteomes" id="UP000247602">
    <property type="component" value="Unassembled WGS sequence"/>
</dbReference>
<evidence type="ECO:0000313" key="1">
    <source>
        <dbReference type="EMBL" id="PZA19580.1"/>
    </source>
</evidence>
<organism evidence="1 2">
    <name type="scientific">Modestobacter versicolor</name>
    <dbReference type="NCBI Taxonomy" id="429133"/>
    <lineage>
        <taxon>Bacteria</taxon>
        <taxon>Bacillati</taxon>
        <taxon>Actinomycetota</taxon>
        <taxon>Actinomycetes</taxon>
        <taxon>Geodermatophilales</taxon>
        <taxon>Geodermatophilaceae</taxon>
        <taxon>Modestobacter</taxon>
    </lineage>
</organism>
<proteinExistence type="predicted"/>
<gene>
    <name evidence="1" type="ORF">DMO24_20000</name>
</gene>
<comment type="caution">
    <text evidence="1">The sequence shown here is derived from an EMBL/GenBank/DDBJ whole genome shotgun (WGS) entry which is preliminary data.</text>
</comment>
<keyword evidence="2" id="KW-1185">Reference proteome</keyword>